<proteinExistence type="predicted"/>
<reference evidence="1" key="1">
    <citation type="journal article" date="2020" name="Int. J. Syst. Evol. Microbiol.">
        <title>Aquipluma nitroreducens gen. nov. sp. nov., a novel facultatively anaerobic bacterium isolated from a freshwater lake.</title>
        <authorList>
            <person name="Watanabe M."/>
            <person name="Kojima H."/>
            <person name="Fukui M."/>
        </authorList>
    </citation>
    <scope>NUCLEOTIDE SEQUENCE</scope>
    <source>
        <strain evidence="1">MeG22</strain>
    </source>
</reference>
<name>A0A5K7SDQ2_9BACT</name>
<accession>A0A5K7SDQ2</accession>
<sequence length="51" mass="5970">MVEKRIPQTRINPLKSGKRKEQSFSFSAFLFSAIQTFQFNLNFDTVSLFHS</sequence>
<dbReference type="AlphaFoldDB" id="A0A5K7SDQ2"/>
<evidence type="ECO:0000313" key="2">
    <source>
        <dbReference type="Proteomes" id="UP001193389"/>
    </source>
</evidence>
<dbReference type="EMBL" id="AP018694">
    <property type="protein sequence ID" value="BBE19619.1"/>
    <property type="molecule type" value="Genomic_DNA"/>
</dbReference>
<dbReference type="KEGG" id="anf:AQPE_3805"/>
<keyword evidence="2" id="KW-1185">Reference proteome</keyword>
<organism evidence="1 2">
    <name type="scientific">Aquipluma nitroreducens</name>
    <dbReference type="NCBI Taxonomy" id="2010828"/>
    <lineage>
        <taxon>Bacteria</taxon>
        <taxon>Pseudomonadati</taxon>
        <taxon>Bacteroidota</taxon>
        <taxon>Bacteroidia</taxon>
        <taxon>Marinilabiliales</taxon>
        <taxon>Prolixibacteraceae</taxon>
        <taxon>Aquipluma</taxon>
    </lineage>
</organism>
<dbReference type="Proteomes" id="UP001193389">
    <property type="component" value="Chromosome"/>
</dbReference>
<evidence type="ECO:0000313" key="1">
    <source>
        <dbReference type="EMBL" id="BBE19619.1"/>
    </source>
</evidence>
<gene>
    <name evidence="1" type="ORF">AQPE_3805</name>
</gene>
<protein>
    <submittedName>
        <fullName evidence="1">Uncharacterized protein</fullName>
    </submittedName>
</protein>